<organism evidence="1 2">
    <name type="scientific">Streptosporangium amethystogenes subsp. fukuiense</name>
    <dbReference type="NCBI Taxonomy" id="698418"/>
    <lineage>
        <taxon>Bacteria</taxon>
        <taxon>Bacillati</taxon>
        <taxon>Actinomycetota</taxon>
        <taxon>Actinomycetes</taxon>
        <taxon>Streptosporangiales</taxon>
        <taxon>Streptosporangiaceae</taxon>
        <taxon>Streptosporangium</taxon>
    </lineage>
</organism>
<protein>
    <submittedName>
        <fullName evidence="1">Uncharacterized protein</fullName>
    </submittedName>
</protein>
<dbReference type="EMBL" id="JBHTEE010000001">
    <property type="protein sequence ID" value="MFC7606770.1"/>
    <property type="molecule type" value="Genomic_DNA"/>
</dbReference>
<sequence length="105" mass="11793">MSFELGVWLGAEPITAQEALRRYLVWSRSDAVPGEPRPETAAFYEELTSLFPDLTAENYAVSPWSAPLVVGEEFVLMDAVFPRSGEVCRVVLELARRHPLVLFEP</sequence>
<dbReference type="Proteomes" id="UP001596514">
    <property type="component" value="Unassembled WGS sequence"/>
</dbReference>
<evidence type="ECO:0000313" key="2">
    <source>
        <dbReference type="Proteomes" id="UP001596514"/>
    </source>
</evidence>
<proteinExistence type="predicted"/>
<reference evidence="2" key="1">
    <citation type="journal article" date="2019" name="Int. J. Syst. Evol. Microbiol.">
        <title>The Global Catalogue of Microorganisms (GCM) 10K type strain sequencing project: providing services to taxonomists for standard genome sequencing and annotation.</title>
        <authorList>
            <consortium name="The Broad Institute Genomics Platform"/>
            <consortium name="The Broad Institute Genome Sequencing Center for Infectious Disease"/>
            <person name="Wu L."/>
            <person name="Ma J."/>
        </authorList>
    </citation>
    <scope>NUCLEOTIDE SEQUENCE [LARGE SCALE GENOMIC DNA]</scope>
    <source>
        <strain evidence="2">JCM 10083</strain>
    </source>
</reference>
<evidence type="ECO:0000313" key="1">
    <source>
        <dbReference type="EMBL" id="MFC7606770.1"/>
    </source>
</evidence>
<name>A0ABW2TFJ2_9ACTN</name>
<comment type="caution">
    <text evidence="1">The sequence shown here is derived from an EMBL/GenBank/DDBJ whole genome shotgun (WGS) entry which is preliminary data.</text>
</comment>
<dbReference type="RefSeq" id="WP_343975199.1">
    <property type="nucleotide sequence ID" value="NZ_BAAAGK010000128.1"/>
</dbReference>
<keyword evidence="2" id="KW-1185">Reference proteome</keyword>
<gene>
    <name evidence="1" type="ORF">ACFQVD_42415</name>
</gene>
<accession>A0ABW2TFJ2</accession>